<dbReference type="InterPro" id="IPR011867">
    <property type="entry name" value="ModB_ABC"/>
</dbReference>
<dbReference type="GO" id="GO:0015098">
    <property type="term" value="F:molybdate ion transmembrane transporter activity"/>
    <property type="evidence" value="ECO:0007669"/>
    <property type="project" value="UniProtKB-UniRule"/>
</dbReference>
<dbReference type="RefSeq" id="WP_137329200.1">
    <property type="nucleotide sequence ID" value="NZ_CP040058.1"/>
</dbReference>
<keyword evidence="3 9" id="KW-0813">Transport</keyword>
<dbReference type="Gene3D" id="1.10.3720.10">
    <property type="entry name" value="MetI-like"/>
    <property type="match status" value="1"/>
</dbReference>
<dbReference type="SUPFAM" id="SSF161098">
    <property type="entry name" value="MetI-like"/>
    <property type="match status" value="1"/>
</dbReference>
<evidence type="ECO:0000313" key="13">
    <source>
        <dbReference type="Proteomes" id="UP000298653"/>
    </source>
</evidence>
<accession>A0A4P8IL74</accession>
<dbReference type="PANTHER" id="PTHR30183:SF3">
    <property type="entry name" value="MOLYBDENUM TRANSPORT SYSTEM PERMEASE PROTEIN MODB"/>
    <property type="match status" value="1"/>
</dbReference>
<evidence type="ECO:0000256" key="10">
    <source>
        <dbReference type="RuleBase" id="RU365097"/>
    </source>
</evidence>
<dbReference type="KEGG" id="arf:AR1Y2_2445"/>
<feature type="transmembrane region" description="Helical" evidence="9">
    <location>
        <begin position="6"/>
        <end position="33"/>
    </location>
</feature>
<dbReference type="InterPro" id="IPR035906">
    <property type="entry name" value="MetI-like_sf"/>
</dbReference>
<evidence type="ECO:0000256" key="6">
    <source>
        <dbReference type="ARBA" id="ARBA00022692"/>
    </source>
</evidence>
<dbReference type="Pfam" id="PF00528">
    <property type="entry name" value="BPD_transp_1"/>
    <property type="match status" value="1"/>
</dbReference>
<keyword evidence="5 10" id="KW-0500">Molybdenum</keyword>
<feature type="transmembrane region" description="Helical" evidence="9">
    <location>
        <begin position="45"/>
        <end position="64"/>
    </location>
</feature>
<keyword evidence="7 9" id="KW-1133">Transmembrane helix</keyword>
<sequence length="227" mass="25198">MFDLSPLWISLKVALLATIFTFILGICAARAVVKLKHGQAVIDGLFTLPLVLPPTVVGFFLLLFFGKNSLIGQFFSRFDFSFVFSWQGAVIASTVVAFPLMYRTVRGALEQIDPEYLYAARTLGMTEGKIFRKIIIPIAWPGILAGTILSFARALGEFGATIMIAGNIPGKTQTMSVAVYTAVQAGDRESAYLWVIVIICFSFVMMIAMNFWTSFQVRLARRKGWKK</sequence>
<evidence type="ECO:0000256" key="4">
    <source>
        <dbReference type="ARBA" id="ARBA00022475"/>
    </source>
</evidence>
<feature type="domain" description="ABC transmembrane type-1" evidence="11">
    <location>
        <begin position="7"/>
        <end position="209"/>
    </location>
</feature>
<evidence type="ECO:0000256" key="3">
    <source>
        <dbReference type="ARBA" id="ARBA00022448"/>
    </source>
</evidence>
<keyword evidence="13" id="KW-1185">Reference proteome</keyword>
<evidence type="ECO:0000256" key="7">
    <source>
        <dbReference type="ARBA" id="ARBA00022989"/>
    </source>
</evidence>
<feature type="transmembrane region" description="Helical" evidence="9">
    <location>
        <begin position="84"/>
        <end position="102"/>
    </location>
</feature>
<evidence type="ECO:0000313" key="12">
    <source>
        <dbReference type="EMBL" id="QCP35899.1"/>
    </source>
</evidence>
<dbReference type="PROSITE" id="PS50928">
    <property type="entry name" value="ABC_TM1"/>
    <property type="match status" value="1"/>
</dbReference>
<keyword evidence="4 10" id="KW-1003">Cell membrane</keyword>
<keyword evidence="6 9" id="KW-0812">Transmembrane</keyword>
<evidence type="ECO:0000256" key="2">
    <source>
        <dbReference type="ARBA" id="ARBA00007069"/>
    </source>
</evidence>
<gene>
    <name evidence="12" type="ORF">AR1Y2_2445</name>
</gene>
<feature type="transmembrane region" description="Helical" evidence="9">
    <location>
        <begin position="134"/>
        <end position="155"/>
    </location>
</feature>
<comment type="subcellular location">
    <subcellularLocation>
        <location evidence="1 9">Cell membrane</location>
        <topology evidence="1 9">Multi-pass membrane protein</topology>
    </subcellularLocation>
</comment>
<dbReference type="PANTHER" id="PTHR30183">
    <property type="entry name" value="MOLYBDENUM TRANSPORT SYSTEM PERMEASE PROTEIN MODB"/>
    <property type="match status" value="1"/>
</dbReference>
<dbReference type="CDD" id="cd06261">
    <property type="entry name" value="TM_PBP2"/>
    <property type="match status" value="1"/>
</dbReference>
<evidence type="ECO:0000256" key="9">
    <source>
        <dbReference type="RuleBase" id="RU363032"/>
    </source>
</evidence>
<organism evidence="12 13">
    <name type="scientific">Anaerostipes rhamnosivorans</name>
    <dbReference type="NCBI Taxonomy" id="1229621"/>
    <lineage>
        <taxon>Bacteria</taxon>
        <taxon>Bacillati</taxon>
        <taxon>Bacillota</taxon>
        <taxon>Clostridia</taxon>
        <taxon>Lachnospirales</taxon>
        <taxon>Lachnospiraceae</taxon>
        <taxon>Anaerostipes</taxon>
    </lineage>
</organism>
<protein>
    <recommendedName>
        <fullName evidence="10">Molybdenum transport system permease</fullName>
    </recommendedName>
</protein>
<evidence type="ECO:0000256" key="5">
    <source>
        <dbReference type="ARBA" id="ARBA00022505"/>
    </source>
</evidence>
<evidence type="ECO:0000256" key="1">
    <source>
        <dbReference type="ARBA" id="ARBA00004651"/>
    </source>
</evidence>
<feature type="transmembrane region" description="Helical" evidence="9">
    <location>
        <begin position="191"/>
        <end position="213"/>
    </location>
</feature>
<dbReference type="NCBIfam" id="TIGR02141">
    <property type="entry name" value="modB_ABC"/>
    <property type="match status" value="1"/>
</dbReference>
<evidence type="ECO:0000256" key="8">
    <source>
        <dbReference type="ARBA" id="ARBA00023136"/>
    </source>
</evidence>
<dbReference type="EMBL" id="CP040058">
    <property type="protein sequence ID" value="QCP35899.1"/>
    <property type="molecule type" value="Genomic_DNA"/>
</dbReference>
<keyword evidence="8 9" id="KW-0472">Membrane</keyword>
<dbReference type="AlphaFoldDB" id="A0A4P8IL74"/>
<dbReference type="Proteomes" id="UP000298653">
    <property type="component" value="Chromosome"/>
</dbReference>
<dbReference type="InterPro" id="IPR000515">
    <property type="entry name" value="MetI-like"/>
</dbReference>
<proteinExistence type="inferred from homology"/>
<dbReference type="OrthoDB" id="9795403at2"/>
<dbReference type="GO" id="GO:0005886">
    <property type="term" value="C:plasma membrane"/>
    <property type="evidence" value="ECO:0007669"/>
    <property type="project" value="UniProtKB-SubCell"/>
</dbReference>
<comment type="function">
    <text evidence="10">Part of the binding-protein-dependent transport system for molybdenum; probably responsible for the translocation of the substrate across the membrane.</text>
</comment>
<evidence type="ECO:0000259" key="11">
    <source>
        <dbReference type="PROSITE" id="PS50928"/>
    </source>
</evidence>
<name>A0A4P8IL74_9FIRM</name>
<reference evidence="12 13" key="1">
    <citation type="submission" date="2019-05" db="EMBL/GenBank/DDBJ databases">
        <title>Complete genome sequencing of Anaerostipes rhamnosivorans.</title>
        <authorList>
            <person name="Bui T.P.N."/>
            <person name="de Vos W.M."/>
        </authorList>
    </citation>
    <scope>NUCLEOTIDE SEQUENCE [LARGE SCALE GENOMIC DNA]</scope>
    <source>
        <strain evidence="12 13">1y2</strain>
    </source>
</reference>
<comment type="similarity">
    <text evidence="2 10">Belongs to the binding-protein-dependent transport system permease family. CysTW subfamily.</text>
</comment>